<feature type="region of interest" description="Disordered" evidence="1">
    <location>
        <begin position="200"/>
        <end position="240"/>
    </location>
</feature>
<sequence>MLSSVTQSAGGQKTYFKHTEFESGKAGRLLLRFYEPTSGTIRIDGRPIQEYNLTWLRQQIGVVSQEPILFGTTIYENILYGSNQKDKITMSEIEEASRQANAHEFIMKLPNEYNTVVGERDIQLSGGQKQRIAIARALISSPKILLFDEATSALDNLNEKIVQEAIDRACKGDEDNGDDLSIVREPYEQESCTRNIHRHFSEESIDDDKNESGESNVSNNSSEEETDLKEQLQKDKKARDKHQIAYERAFLDNETGKLKENIEVICAQNGRGRKLAPSLKKILDSVPKEQLEHLAKFAVRIGGRYEHGAVRNLITGSGMIIAECVITVTHLFNPIELDEQNEIVPYSRIIFTTTTLAPVSSPLQAQFYFEWIIIDYNCFAMYLRQNKTAPKKRLSITKGSTFFFLAVRPITGKEQIQIDSPLFLLSYCSLLNKNEDINFYEGCSHSTKYTRENLITAMHPEHLSVSLGKCLTIDDNFIRYDCPSLKGASGDVLLNKMGRLVSIHTGVTPSDIYYNKQGEKRLVAIALNQALPSYSNLFKSLVETNIPEWK</sequence>
<organism evidence="3 5">
    <name type="scientific">Didymodactylos carnosus</name>
    <dbReference type="NCBI Taxonomy" id="1234261"/>
    <lineage>
        <taxon>Eukaryota</taxon>
        <taxon>Metazoa</taxon>
        <taxon>Spiralia</taxon>
        <taxon>Gnathifera</taxon>
        <taxon>Rotifera</taxon>
        <taxon>Eurotatoria</taxon>
        <taxon>Bdelloidea</taxon>
        <taxon>Philodinida</taxon>
        <taxon>Philodinidae</taxon>
        <taxon>Didymodactylos</taxon>
    </lineage>
</organism>
<dbReference type="EMBL" id="CAJNOQ010004042">
    <property type="protein sequence ID" value="CAF1041945.1"/>
    <property type="molecule type" value="Genomic_DNA"/>
</dbReference>
<name>A0A814JYC7_9BILA</name>
<dbReference type="Proteomes" id="UP000663829">
    <property type="component" value="Unassembled WGS sequence"/>
</dbReference>
<dbReference type="InterPro" id="IPR017871">
    <property type="entry name" value="ABC_transporter-like_CS"/>
</dbReference>
<feature type="domain" description="ABC transporter" evidence="2">
    <location>
        <begin position="1"/>
        <end position="245"/>
    </location>
</feature>
<dbReference type="Pfam" id="PF00005">
    <property type="entry name" value="ABC_tran"/>
    <property type="match status" value="1"/>
</dbReference>
<keyword evidence="5" id="KW-1185">Reference proteome</keyword>
<dbReference type="GO" id="GO:0005524">
    <property type="term" value="F:ATP binding"/>
    <property type="evidence" value="ECO:0007669"/>
    <property type="project" value="InterPro"/>
</dbReference>
<dbReference type="PROSITE" id="PS50893">
    <property type="entry name" value="ABC_TRANSPORTER_2"/>
    <property type="match status" value="1"/>
</dbReference>
<evidence type="ECO:0000313" key="3">
    <source>
        <dbReference type="EMBL" id="CAF1041945.1"/>
    </source>
</evidence>
<evidence type="ECO:0000313" key="4">
    <source>
        <dbReference type="EMBL" id="CAF3812105.1"/>
    </source>
</evidence>
<dbReference type="InterPro" id="IPR009003">
    <property type="entry name" value="Peptidase_S1_PA"/>
</dbReference>
<dbReference type="AlphaFoldDB" id="A0A814JYC7"/>
<dbReference type="GO" id="GO:0042626">
    <property type="term" value="F:ATPase-coupled transmembrane transporter activity"/>
    <property type="evidence" value="ECO:0007669"/>
    <property type="project" value="TreeGrafter"/>
</dbReference>
<protein>
    <recommendedName>
        <fullName evidence="2">ABC transporter domain-containing protein</fullName>
    </recommendedName>
</protein>
<evidence type="ECO:0000313" key="5">
    <source>
        <dbReference type="Proteomes" id="UP000663829"/>
    </source>
</evidence>
<dbReference type="OrthoDB" id="6500128at2759"/>
<evidence type="ECO:0000256" key="1">
    <source>
        <dbReference type="SAM" id="MobiDB-lite"/>
    </source>
</evidence>
<dbReference type="EMBL" id="CAJOBC010004041">
    <property type="protein sequence ID" value="CAF3812105.1"/>
    <property type="molecule type" value="Genomic_DNA"/>
</dbReference>
<dbReference type="InterPro" id="IPR027417">
    <property type="entry name" value="P-loop_NTPase"/>
</dbReference>
<dbReference type="Gene3D" id="3.40.50.300">
    <property type="entry name" value="P-loop containing nucleotide triphosphate hydrolases"/>
    <property type="match status" value="1"/>
</dbReference>
<dbReference type="PANTHER" id="PTHR24221:SF503">
    <property type="entry name" value="MITOCHONDRIAL POTASSIUM CHANNEL ATP-BINDING SUBUNIT"/>
    <property type="match status" value="1"/>
</dbReference>
<reference evidence="3" key="1">
    <citation type="submission" date="2021-02" db="EMBL/GenBank/DDBJ databases">
        <authorList>
            <person name="Nowell W R."/>
        </authorList>
    </citation>
    <scope>NUCLEOTIDE SEQUENCE</scope>
</reference>
<feature type="compositionally biased region" description="Basic and acidic residues" evidence="1">
    <location>
        <begin position="228"/>
        <end position="240"/>
    </location>
</feature>
<dbReference type="GO" id="GO:0016020">
    <property type="term" value="C:membrane"/>
    <property type="evidence" value="ECO:0007669"/>
    <property type="project" value="TreeGrafter"/>
</dbReference>
<dbReference type="InterPro" id="IPR039421">
    <property type="entry name" value="Type_1_exporter"/>
</dbReference>
<dbReference type="SUPFAM" id="SSF52540">
    <property type="entry name" value="P-loop containing nucleoside triphosphate hydrolases"/>
    <property type="match status" value="1"/>
</dbReference>
<dbReference type="SUPFAM" id="SSF50494">
    <property type="entry name" value="Trypsin-like serine proteases"/>
    <property type="match status" value="1"/>
</dbReference>
<dbReference type="InterPro" id="IPR003439">
    <property type="entry name" value="ABC_transporter-like_ATP-bd"/>
</dbReference>
<proteinExistence type="predicted"/>
<dbReference type="PANTHER" id="PTHR24221">
    <property type="entry name" value="ATP-BINDING CASSETTE SUB-FAMILY B"/>
    <property type="match status" value="1"/>
</dbReference>
<gene>
    <name evidence="3" type="ORF">GPM918_LOCUS15825</name>
    <name evidence="4" type="ORF">SRO942_LOCUS15823</name>
</gene>
<accession>A0A814JYC7</accession>
<dbReference type="GO" id="GO:0016887">
    <property type="term" value="F:ATP hydrolysis activity"/>
    <property type="evidence" value="ECO:0007669"/>
    <property type="project" value="InterPro"/>
</dbReference>
<comment type="caution">
    <text evidence="3">The sequence shown here is derived from an EMBL/GenBank/DDBJ whole genome shotgun (WGS) entry which is preliminary data.</text>
</comment>
<dbReference type="PROSITE" id="PS00211">
    <property type="entry name" value="ABC_TRANSPORTER_1"/>
    <property type="match status" value="1"/>
</dbReference>
<dbReference type="Proteomes" id="UP000681722">
    <property type="component" value="Unassembled WGS sequence"/>
</dbReference>
<evidence type="ECO:0000259" key="2">
    <source>
        <dbReference type="PROSITE" id="PS50893"/>
    </source>
</evidence>